<keyword evidence="2" id="KW-1185">Reference proteome</keyword>
<comment type="caution">
    <text evidence="1">The sequence shown here is derived from an EMBL/GenBank/DDBJ whole genome shotgun (WGS) entry which is preliminary data.</text>
</comment>
<reference evidence="1" key="1">
    <citation type="submission" date="2022-02" db="EMBL/GenBank/DDBJ databases">
        <title>Plant Genome Project.</title>
        <authorList>
            <person name="Zhang R.-G."/>
        </authorList>
    </citation>
    <scope>NUCLEOTIDE SEQUENCE</scope>
    <source>
        <strain evidence="1">AT1</strain>
    </source>
</reference>
<organism evidence="1 2">
    <name type="scientific">Rhododendron molle</name>
    <name type="common">Chinese azalea</name>
    <name type="synonym">Azalea mollis</name>
    <dbReference type="NCBI Taxonomy" id="49168"/>
    <lineage>
        <taxon>Eukaryota</taxon>
        <taxon>Viridiplantae</taxon>
        <taxon>Streptophyta</taxon>
        <taxon>Embryophyta</taxon>
        <taxon>Tracheophyta</taxon>
        <taxon>Spermatophyta</taxon>
        <taxon>Magnoliopsida</taxon>
        <taxon>eudicotyledons</taxon>
        <taxon>Gunneridae</taxon>
        <taxon>Pentapetalae</taxon>
        <taxon>asterids</taxon>
        <taxon>Ericales</taxon>
        <taxon>Ericaceae</taxon>
        <taxon>Ericoideae</taxon>
        <taxon>Rhodoreae</taxon>
        <taxon>Rhododendron</taxon>
    </lineage>
</organism>
<evidence type="ECO:0000313" key="2">
    <source>
        <dbReference type="Proteomes" id="UP001062846"/>
    </source>
</evidence>
<accession>A0ACC0NLP5</accession>
<protein>
    <submittedName>
        <fullName evidence="1">Uncharacterized protein</fullName>
    </submittedName>
</protein>
<proteinExistence type="predicted"/>
<gene>
    <name evidence="1" type="ORF">RHMOL_Rhmol05G0035600</name>
</gene>
<name>A0ACC0NLP5_RHOML</name>
<dbReference type="Proteomes" id="UP001062846">
    <property type="component" value="Chromosome 5"/>
</dbReference>
<sequence>MLIQAAGSTFGTYFHDTTFGESHVGGVGCVIDGCPPRLPISEADMQVETMVALVLVHQPMAQYAQCNLFPLNPALQEPMQLPNLEPAKISLGKMEALRVVVGWIDGCLGGGGLGSVVALGGSMGWIQGPQQGVAAAMEQTVVMQWSKAAAVQWRHRGRFLRRQVFHVGGGRVAALDGVWMRVPLFSALLLSDSQFSKSYSQFLNAFIIAMLRPMTFKRTPRGNAKGSPVNLMIEDQSRLTEKRPRPNCPEPICWAVVDSFQIQHKLEGNTKLWISWTMELKRVAGGFWQVGGARVHGSGGHWRFRCWSRWWQMGAVLGGGIMVVAAEVIGAHGGFWVRNREAAVMDRQQGGSDVTEQGGSSAMEATRLVSQAAALTSWQHGGSISAAHSADNGSTGMGRTSLPLWGNNRGWFSGFR</sequence>
<evidence type="ECO:0000313" key="1">
    <source>
        <dbReference type="EMBL" id="KAI8553682.1"/>
    </source>
</evidence>
<dbReference type="EMBL" id="CM046392">
    <property type="protein sequence ID" value="KAI8553682.1"/>
    <property type="molecule type" value="Genomic_DNA"/>
</dbReference>